<keyword evidence="7" id="KW-0508">mRNA splicing</keyword>
<keyword evidence="13" id="KW-1185">Reference proteome</keyword>
<keyword evidence="8" id="KW-0539">Nucleus</keyword>
<comment type="subcellular location">
    <subcellularLocation>
        <location evidence="2">Cytoplasm</location>
    </subcellularLocation>
    <subcellularLocation>
        <location evidence="1">Nucleus</location>
    </subcellularLocation>
</comment>
<evidence type="ECO:0000256" key="8">
    <source>
        <dbReference type="ARBA" id="ARBA00023242"/>
    </source>
</evidence>
<dbReference type="AlphaFoldDB" id="A0A8C6SYK5"/>
<evidence type="ECO:0000256" key="5">
    <source>
        <dbReference type="ARBA" id="ARBA00022664"/>
    </source>
</evidence>
<keyword evidence="5" id="KW-0507">mRNA processing</keyword>
<comment type="function">
    <text evidence="10">Protein associated with the U5 snRNP, during its maturation and its post-splicing recycling and which is required for spliceosomal tri-snRNP complex assembly in the nucleus. Has a molecular sequestering activity and transiently hinders SNRNP200 binding sites for constitutive splicing factors that intervene later during the assembly of the spliceosome and splicing. Together with its molecular sequestering activity, may also function as a molecular adapter and placeholder, coordinating the assembly of the U5 snRNP and its association with the U4/U6 di-snRNP.</text>
</comment>
<evidence type="ECO:0000256" key="11">
    <source>
        <dbReference type="SAM" id="MobiDB-lite"/>
    </source>
</evidence>
<evidence type="ECO:0000313" key="12">
    <source>
        <dbReference type="Ensembl" id="ENSNMLP00000010352.1"/>
    </source>
</evidence>
<protein>
    <recommendedName>
        <fullName evidence="9">U5 small nuclear ribonucleoprotein TSSC4</fullName>
    </recommendedName>
</protein>
<dbReference type="PANTHER" id="PTHR13445">
    <property type="entry name" value="TUMOR SUPPRESSING SUBTRANSFERABLE CANDIDATE 4 TSSC4"/>
    <property type="match status" value="1"/>
</dbReference>
<dbReference type="GO" id="GO:0008380">
    <property type="term" value="P:RNA splicing"/>
    <property type="evidence" value="ECO:0007669"/>
    <property type="project" value="UniProtKB-KW"/>
</dbReference>
<evidence type="ECO:0000256" key="4">
    <source>
        <dbReference type="ARBA" id="ARBA00022490"/>
    </source>
</evidence>
<evidence type="ECO:0000256" key="10">
    <source>
        <dbReference type="ARBA" id="ARBA00045970"/>
    </source>
</evidence>
<evidence type="ECO:0000256" key="2">
    <source>
        <dbReference type="ARBA" id="ARBA00004496"/>
    </source>
</evidence>
<dbReference type="GO" id="GO:0005737">
    <property type="term" value="C:cytoplasm"/>
    <property type="evidence" value="ECO:0007669"/>
    <property type="project" value="UniProtKB-SubCell"/>
</dbReference>
<feature type="region of interest" description="Disordered" evidence="11">
    <location>
        <begin position="1"/>
        <end position="26"/>
    </location>
</feature>
<sequence>ATEKVAQVPAPKSSPFSLRGGGSGFSSRSHSIFDCLDTMAKMTSSSLGQDNVIDSVFARPAPPPSRKTSHPPSASPIPAKKRGVPDYMMNPDRWTHYSLEDVWVWNLFPFQFFVVDNQPLPF</sequence>
<dbReference type="PANTHER" id="PTHR13445:SF3">
    <property type="entry name" value="U5 SMALL NUCLEAR RIBONUCLEOPROTEIN TSSC4"/>
    <property type="match status" value="1"/>
</dbReference>
<dbReference type="GO" id="GO:0006397">
    <property type="term" value="P:mRNA processing"/>
    <property type="evidence" value="ECO:0007669"/>
    <property type="project" value="UniProtKB-KW"/>
</dbReference>
<dbReference type="Pfam" id="PF15264">
    <property type="entry name" value="TSSC4"/>
    <property type="match status" value="1"/>
</dbReference>
<reference evidence="12" key="2">
    <citation type="submission" date="2025-09" db="UniProtKB">
        <authorList>
            <consortium name="Ensembl"/>
        </authorList>
    </citation>
    <scope>IDENTIFICATION</scope>
</reference>
<evidence type="ECO:0000313" key="13">
    <source>
        <dbReference type="Proteomes" id="UP000694523"/>
    </source>
</evidence>
<evidence type="ECO:0000256" key="7">
    <source>
        <dbReference type="ARBA" id="ARBA00023187"/>
    </source>
</evidence>
<dbReference type="Proteomes" id="UP000694523">
    <property type="component" value="Unplaced"/>
</dbReference>
<accession>A0A8C6SYK5</accession>
<name>A0A8C6SYK5_9GOBI</name>
<keyword evidence="4" id="KW-0963">Cytoplasm</keyword>
<keyword evidence="6" id="KW-0747">Spliceosome</keyword>
<evidence type="ECO:0000256" key="1">
    <source>
        <dbReference type="ARBA" id="ARBA00004123"/>
    </source>
</evidence>
<dbReference type="GO" id="GO:0005681">
    <property type="term" value="C:spliceosomal complex"/>
    <property type="evidence" value="ECO:0007669"/>
    <property type="project" value="UniProtKB-KW"/>
</dbReference>
<dbReference type="InterPro" id="IPR029338">
    <property type="entry name" value="TSSC4"/>
</dbReference>
<comment type="similarity">
    <text evidence="3">Belongs to the TSSC4 family.</text>
</comment>
<evidence type="ECO:0000256" key="6">
    <source>
        <dbReference type="ARBA" id="ARBA00022728"/>
    </source>
</evidence>
<organism evidence="12 13">
    <name type="scientific">Neogobius melanostomus</name>
    <name type="common">round goby</name>
    <dbReference type="NCBI Taxonomy" id="47308"/>
    <lineage>
        <taxon>Eukaryota</taxon>
        <taxon>Metazoa</taxon>
        <taxon>Chordata</taxon>
        <taxon>Craniata</taxon>
        <taxon>Vertebrata</taxon>
        <taxon>Euteleostomi</taxon>
        <taxon>Actinopterygii</taxon>
        <taxon>Neopterygii</taxon>
        <taxon>Teleostei</taxon>
        <taxon>Neoteleostei</taxon>
        <taxon>Acanthomorphata</taxon>
        <taxon>Gobiaria</taxon>
        <taxon>Gobiiformes</taxon>
        <taxon>Gobioidei</taxon>
        <taxon>Gobiidae</taxon>
        <taxon>Benthophilinae</taxon>
        <taxon>Neogobiini</taxon>
        <taxon>Neogobius</taxon>
    </lineage>
</organism>
<proteinExistence type="inferred from homology"/>
<evidence type="ECO:0000256" key="3">
    <source>
        <dbReference type="ARBA" id="ARBA00010362"/>
    </source>
</evidence>
<reference evidence="12" key="1">
    <citation type="submission" date="2025-08" db="UniProtKB">
        <authorList>
            <consortium name="Ensembl"/>
        </authorList>
    </citation>
    <scope>IDENTIFICATION</scope>
</reference>
<feature type="region of interest" description="Disordered" evidence="11">
    <location>
        <begin position="55"/>
        <end position="85"/>
    </location>
</feature>
<dbReference type="Ensembl" id="ENSNMLT00000011715.1">
    <property type="protein sequence ID" value="ENSNMLP00000010352.1"/>
    <property type="gene ID" value="ENSNMLG00000007150.1"/>
</dbReference>
<evidence type="ECO:0000256" key="9">
    <source>
        <dbReference type="ARBA" id="ARBA00035304"/>
    </source>
</evidence>